<accession>A0A699IXL0</accession>
<sequence length="77" mass="8909">NHILNDAFVDPHDDANLIKDGLDQNSVAQQSCQRQDFHLNRETCLPCVIVYRLSTSQVRKAESSGKVRSRWQWILEN</sequence>
<name>A0A699IXL0_TANCI</name>
<protein>
    <submittedName>
        <fullName evidence="1">Uncharacterized protein</fullName>
    </submittedName>
</protein>
<evidence type="ECO:0000313" key="1">
    <source>
        <dbReference type="EMBL" id="GEZ93907.1"/>
    </source>
</evidence>
<feature type="non-terminal residue" evidence="1">
    <location>
        <position position="1"/>
    </location>
</feature>
<dbReference type="EMBL" id="BKCJ010344889">
    <property type="protein sequence ID" value="GEZ93907.1"/>
    <property type="molecule type" value="Genomic_DNA"/>
</dbReference>
<proteinExistence type="predicted"/>
<gene>
    <name evidence="1" type="ORF">Tci_565880</name>
</gene>
<comment type="caution">
    <text evidence="1">The sequence shown here is derived from an EMBL/GenBank/DDBJ whole genome shotgun (WGS) entry which is preliminary data.</text>
</comment>
<reference evidence="1" key="1">
    <citation type="journal article" date="2019" name="Sci. Rep.">
        <title>Draft genome of Tanacetum cinerariifolium, the natural source of mosquito coil.</title>
        <authorList>
            <person name="Yamashiro T."/>
            <person name="Shiraishi A."/>
            <person name="Satake H."/>
            <person name="Nakayama K."/>
        </authorList>
    </citation>
    <scope>NUCLEOTIDE SEQUENCE</scope>
</reference>
<dbReference type="AlphaFoldDB" id="A0A699IXL0"/>
<organism evidence="1">
    <name type="scientific">Tanacetum cinerariifolium</name>
    <name type="common">Dalmatian daisy</name>
    <name type="synonym">Chrysanthemum cinerariifolium</name>
    <dbReference type="NCBI Taxonomy" id="118510"/>
    <lineage>
        <taxon>Eukaryota</taxon>
        <taxon>Viridiplantae</taxon>
        <taxon>Streptophyta</taxon>
        <taxon>Embryophyta</taxon>
        <taxon>Tracheophyta</taxon>
        <taxon>Spermatophyta</taxon>
        <taxon>Magnoliopsida</taxon>
        <taxon>eudicotyledons</taxon>
        <taxon>Gunneridae</taxon>
        <taxon>Pentapetalae</taxon>
        <taxon>asterids</taxon>
        <taxon>campanulids</taxon>
        <taxon>Asterales</taxon>
        <taxon>Asteraceae</taxon>
        <taxon>Asteroideae</taxon>
        <taxon>Anthemideae</taxon>
        <taxon>Anthemidinae</taxon>
        <taxon>Tanacetum</taxon>
    </lineage>
</organism>